<accession>A0A645FUJ8</accession>
<protein>
    <recommendedName>
        <fullName evidence="2">2-hydroxyglutaryl-CoA dehydratase, D-component</fullName>
    </recommendedName>
</protein>
<dbReference type="PANTHER" id="PTHR32329">
    <property type="entry name" value="BIFUNCTIONAL PROTEIN [INCLUDES 2-HYDROXYACYL-COA DEHYDRATASE (N-TER) AND ITS ACTIVATOR DOMAIN (C_TERM)-RELATED"/>
    <property type="match status" value="1"/>
</dbReference>
<gene>
    <name evidence="1" type="ORF">SDC9_165529</name>
</gene>
<proteinExistence type="predicted"/>
<dbReference type="PANTHER" id="PTHR32329:SF4">
    <property type="entry name" value="ACTIVATOR OF 2-HYDROXYACYL-COA DEHYDRATASE"/>
    <property type="match status" value="1"/>
</dbReference>
<reference evidence="1" key="1">
    <citation type="submission" date="2019-08" db="EMBL/GenBank/DDBJ databases">
        <authorList>
            <person name="Kucharzyk K."/>
            <person name="Murdoch R.W."/>
            <person name="Higgins S."/>
            <person name="Loffler F."/>
        </authorList>
    </citation>
    <scope>NUCLEOTIDE SEQUENCE</scope>
</reference>
<dbReference type="EMBL" id="VSSQ01065453">
    <property type="protein sequence ID" value="MPN18171.1"/>
    <property type="molecule type" value="Genomic_DNA"/>
</dbReference>
<dbReference type="AlphaFoldDB" id="A0A645FUJ8"/>
<name>A0A645FUJ8_9ZZZZ</name>
<organism evidence="1">
    <name type="scientific">bioreactor metagenome</name>
    <dbReference type="NCBI Taxonomy" id="1076179"/>
    <lineage>
        <taxon>unclassified sequences</taxon>
        <taxon>metagenomes</taxon>
        <taxon>ecological metagenomes</taxon>
    </lineage>
</organism>
<sequence length="157" mass="17413">MYMVGDIPEEVDLYGGSAMVKMVATKVNDYLKSIEAMLIEAVGNSKRFTPPMPHEKMRELGGNVISYGCNMGEGWVLTAEMMELIHHGFSNIICTQPFGCLPNHITGKGMIRKIKNICPDANIVPIDYDPGATKVNQENRIKLMLAVARENKNKEAI</sequence>
<comment type="caution">
    <text evidence="1">The sequence shown here is derived from an EMBL/GenBank/DDBJ whole genome shotgun (WGS) entry which is preliminary data.</text>
</comment>
<evidence type="ECO:0000313" key="1">
    <source>
        <dbReference type="EMBL" id="MPN18171.1"/>
    </source>
</evidence>
<dbReference type="InterPro" id="IPR051805">
    <property type="entry name" value="Dehydratase_Activator_Redct"/>
</dbReference>
<evidence type="ECO:0008006" key="2">
    <source>
        <dbReference type="Google" id="ProtNLM"/>
    </source>
</evidence>